<accession>A0A2Z3GYW3</accession>
<dbReference type="KEGG" id="gog:C1280_05430"/>
<feature type="chain" id="PRO_5016324952" evidence="3">
    <location>
        <begin position="20"/>
        <end position="83"/>
    </location>
</feature>
<gene>
    <name evidence="4" type="ORF">C1280_05430</name>
</gene>
<keyword evidence="2" id="KW-0472">Membrane</keyword>
<evidence type="ECO:0000313" key="4">
    <source>
        <dbReference type="EMBL" id="AWM36516.1"/>
    </source>
</evidence>
<evidence type="ECO:0000256" key="3">
    <source>
        <dbReference type="SAM" id="SignalP"/>
    </source>
</evidence>
<keyword evidence="5" id="KW-1185">Reference proteome</keyword>
<organism evidence="4 5">
    <name type="scientific">Gemmata obscuriglobus</name>
    <dbReference type="NCBI Taxonomy" id="114"/>
    <lineage>
        <taxon>Bacteria</taxon>
        <taxon>Pseudomonadati</taxon>
        <taxon>Planctomycetota</taxon>
        <taxon>Planctomycetia</taxon>
        <taxon>Gemmatales</taxon>
        <taxon>Gemmataceae</taxon>
        <taxon>Gemmata</taxon>
    </lineage>
</organism>
<keyword evidence="2" id="KW-0812">Transmembrane</keyword>
<dbReference type="EMBL" id="CP025958">
    <property type="protein sequence ID" value="AWM36516.1"/>
    <property type="molecule type" value="Genomic_DNA"/>
</dbReference>
<dbReference type="OrthoDB" id="292562at2"/>
<keyword evidence="3" id="KW-0732">Signal</keyword>
<dbReference type="RefSeq" id="WP_109570825.1">
    <property type="nucleotide sequence ID" value="NZ_CP025958.1"/>
</dbReference>
<protein>
    <submittedName>
        <fullName evidence="4">Uncharacterized protein</fullName>
    </submittedName>
</protein>
<feature type="region of interest" description="Disordered" evidence="1">
    <location>
        <begin position="32"/>
        <end position="57"/>
    </location>
</feature>
<evidence type="ECO:0000256" key="1">
    <source>
        <dbReference type="SAM" id="MobiDB-lite"/>
    </source>
</evidence>
<evidence type="ECO:0000256" key="2">
    <source>
        <dbReference type="SAM" id="Phobius"/>
    </source>
</evidence>
<keyword evidence="2" id="KW-1133">Transmembrane helix</keyword>
<reference evidence="4 5" key="1">
    <citation type="submission" date="2018-01" db="EMBL/GenBank/DDBJ databases">
        <title>G. obscuriglobus.</title>
        <authorList>
            <person name="Franke J."/>
            <person name="Blomberg W."/>
            <person name="Selmecki A."/>
        </authorList>
    </citation>
    <scope>NUCLEOTIDE SEQUENCE [LARGE SCALE GENOMIC DNA]</scope>
    <source>
        <strain evidence="4 5">DSM 5831</strain>
    </source>
</reference>
<name>A0A2Z3GYW3_9BACT</name>
<evidence type="ECO:0000313" key="5">
    <source>
        <dbReference type="Proteomes" id="UP000245802"/>
    </source>
</evidence>
<feature type="signal peptide" evidence="3">
    <location>
        <begin position="1"/>
        <end position="19"/>
    </location>
</feature>
<proteinExistence type="predicted"/>
<sequence length="83" mass="8798">MSRLLACLTLAVDAGPLSACLNDVELPAHEREFRSQYRSSNPPPVTPSSEPADRPSTSFVFGTGAALLVAACVLVLTNPRTRS</sequence>
<feature type="transmembrane region" description="Helical" evidence="2">
    <location>
        <begin position="59"/>
        <end position="77"/>
    </location>
</feature>
<dbReference type="Proteomes" id="UP000245802">
    <property type="component" value="Chromosome"/>
</dbReference>
<dbReference type="AlphaFoldDB" id="A0A2Z3GYW3"/>